<dbReference type="SUPFAM" id="SSF52540">
    <property type="entry name" value="P-loop containing nucleoside triphosphate hydrolases"/>
    <property type="match status" value="1"/>
</dbReference>
<evidence type="ECO:0000256" key="1">
    <source>
        <dbReference type="ARBA" id="ARBA00010062"/>
    </source>
</evidence>
<feature type="coiled-coil region" evidence="3">
    <location>
        <begin position="1722"/>
        <end position="1768"/>
    </location>
</feature>
<name>A0A951Q8S5_9NOST</name>
<feature type="domain" description="Peptidase C14 caspase" evidence="4">
    <location>
        <begin position="6"/>
        <end position="283"/>
    </location>
</feature>
<dbReference type="InterPro" id="IPR055803">
    <property type="entry name" value="DUF7379"/>
</dbReference>
<dbReference type="Proteomes" id="UP000715781">
    <property type="component" value="Unassembled WGS sequence"/>
</dbReference>
<dbReference type="InterPro" id="IPR028082">
    <property type="entry name" value="Peripla_BP_I"/>
</dbReference>
<evidence type="ECO:0000259" key="4">
    <source>
        <dbReference type="Pfam" id="PF00656"/>
    </source>
</evidence>
<keyword evidence="2" id="KW-0732">Signal</keyword>
<feature type="coiled-coil region" evidence="3">
    <location>
        <begin position="1634"/>
        <end position="1671"/>
    </location>
</feature>
<feature type="domain" description="DUF7379" evidence="7">
    <location>
        <begin position="882"/>
        <end position="1050"/>
    </location>
</feature>
<evidence type="ECO:0000256" key="2">
    <source>
        <dbReference type="ARBA" id="ARBA00022729"/>
    </source>
</evidence>
<dbReference type="SUPFAM" id="SSF53822">
    <property type="entry name" value="Periplasmic binding protein-like I"/>
    <property type="match status" value="1"/>
</dbReference>
<reference evidence="8" key="1">
    <citation type="submission" date="2021-05" db="EMBL/GenBank/DDBJ databases">
        <authorList>
            <person name="Pietrasiak N."/>
            <person name="Ward R."/>
            <person name="Stajich J.E."/>
            <person name="Kurbessoian T."/>
        </authorList>
    </citation>
    <scope>NUCLEOTIDE SEQUENCE</scope>
    <source>
        <strain evidence="8">JT2-VF2</strain>
    </source>
</reference>
<feature type="domain" description="Peptidase C14 caspase" evidence="4">
    <location>
        <begin position="1222"/>
        <end position="1474"/>
    </location>
</feature>
<dbReference type="InterPro" id="IPR027417">
    <property type="entry name" value="P-loop_NTPase"/>
</dbReference>
<dbReference type="Pfam" id="PF20703">
    <property type="entry name" value="nSTAND1"/>
    <property type="match status" value="4"/>
</dbReference>
<dbReference type="InterPro" id="IPR029058">
    <property type="entry name" value="AB_hydrolase_fold"/>
</dbReference>
<dbReference type="InterPro" id="IPR011600">
    <property type="entry name" value="Pept_C14_caspase"/>
</dbReference>
<evidence type="ECO:0000313" key="8">
    <source>
        <dbReference type="EMBL" id="MBW4566220.1"/>
    </source>
</evidence>
<dbReference type="CDD" id="cd06268">
    <property type="entry name" value="PBP1_ABC_transporter_LIVBP-like"/>
    <property type="match status" value="1"/>
</dbReference>
<dbReference type="InterPro" id="IPR028081">
    <property type="entry name" value="Leu-bd"/>
</dbReference>
<evidence type="ECO:0000259" key="6">
    <source>
        <dbReference type="Pfam" id="PF20703"/>
    </source>
</evidence>
<proteinExistence type="inferred from homology"/>
<dbReference type="GO" id="GO:0004197">
    <property type="term" value="F:cysteine-type endopeptidase activity"/>
    <property type="evidence" value="ECO:0007669"/>
    <property type="project" value="InterPro"/>
</dbReference>
<feature type="domain" description="Novel STAND NTPase 1" evidence="6">
    <location>
        <begin position="2338"/>
        <end position="2457"/>
    </location>
</feature>
<evidence type="ECO:0000259" key="5">
    <source>
        <dbReference type="Pfam" id="PF13458"/>
    </source>
</evidence>
<evidence type="ECO:0000256" key="3">
    <source>
        <dbReference type="SAM" id="Coils"/>
    </source>
</evidence>
<dbReference type="InterPro" id="IPR051010">
    <property type="entry name" value="BCAA_transport"/>
</dbReference>
<dbReference type="Pfam" id="PF00656">
    <property type="entry name" value="Peptidase_C14"/>
    <property type="match status" value="2"/>
</dbReference>
<dbReference type="EMBL" id="JAHHHN010000067">
    <property type="protein sequence ID" value="MBW4566220.1"/>
    <property type="molecule type" value="Genomic_DNA"/>
</dbReference>
<dbReference type="PANTHER" id="PTHR30483">
    <property type="entry name" value="LEUCINE-SPECIFIC-BINDING PROTEIN"/>
    <property type="match status" value="1"/>
</dbReference>
<dbReference type="GO" id="GO:0006508">
    <property type="term" value="P:proteolysis"/>
    <property type="evidence" value="ECO:0007669"/>
    <property type="project" value="InterPro"/>
</dbReference>
<dbReference type="SUPFAM" id="SSF52129">
    <property type="entry name" value="Caspase-like"/>
    <property type="match status" value="2"/>
</dbReference>
<dbReference type="Gene3D" id="3.40.50.2300">
    <property type="match status" value="2"/>
</dbReference>
<accession>A0A951Q8S5</accession>
<sequence>MTNKIYALLVGIDEYDSNSISLPPLLKGCVNDISAMEQYLKARVTQEGYKLYLKTLKNQEATRAAIIHEFQNHLRQAKSSDTVLFYFSGHGSQEQSPEEFVNLGLNPLNETLVCYDSRTAESWDLADKELAKLIAELSENQPHISIILDCCHSGSGTRDTLQETGVRLAAIDKRKRPVNSFIFKLEELNTLSVSGNSEAHPSGWKIPRGRHILLSACQATQKAKEIDRDRQRRGAFSYYLLDTLHQAKGNLTYRDLLGRAKAIVSSQVIDQSPQLEVNSLNDENQFFLNGALAERTPYFMVSHDKQYGWVIDGGSIHGIQIPSGEETTSLALFPFDSHTEDLRHSSKSIGTAKVTQVLPSVSKVEITGIEDLAHQSTFKAVITSLPLPPLGIYLEGDEEGVNFARIAIQCMPPDNNPSIYVREEQNKDSKNIRYRLLCRNNQYVIARFQDDRPLVAQIDGYTLENSQKAIRRLEHIARWEVIAELGSSGNGLIKLDDVQMEFIFRNEKYNELFQQLKDMRVEYKETDGEIKDRGFQLKLTNNSNQTLYCALLDLGELFDISNLTNNFFGAGVVKLEPHETAWALNQNHIITEVPDKLWEQKVTEYADIFKLIVSTSEFDASLLNQEELDVPCIRDIDRGIFNKSTLNRLMNRIQDRVAKAESPELLEDWITKQVKISTVRPLNTTQVSNRDSKDLGSGVRLQPHSKLNANARLTTEPQASRGLGNVVLPSILREDSQITQTVQFTNSRGTDPGLSVLELTDVENPESVTKENPLRLLADISLGESEYLLSIAYDGELYLPLGLGKSTEEGKTEINIERLPNPYTTDRSVQGSIWMCFVKVVNEKLGRKSQDYFLKAVKVAENQTLTFIEDIPAKVKKATKILLYVHGILGDTKDMVKSVQRAKITVDGQQLALNEYYDLILIFDYENINTSISEIARLFKEKLAKVGLTANHSKTLHIVAHSMGGLVSRWFIEREGGNQIVQHLVMLGTPNAGSPWPTVQDLATLALGIGLNSLSSVAWPVKILGCLVSAIEAVDVTLDQMKPNSDFLKDLATSLDPGIPYSVIAGNTSIIRAATEQEGKQASKLKRLIQKLGTQVVEFPFLGQPNDIAVEVNSIKKLPEGRNILINKEVACDHLTYFIEHSEGLIALSEALAPKKKIEQYISTALKEDAVIHTSEQKESIPSQPPSVIELNSTFQEQLTPTQQSSPVSSTSKSSHEFENSFAIVIGINNYKEKPLNTAVNDAEKLCEILKDTYGYKVQLLRNEQATKEKLTELLKDLKNSQITIDDNKENITNKDCLLFYFAGHGIGKDPYDDREELAGFLLPQDAVIDDTETYITMQECHDALIKLQCRHMLAILDCCFAGSFRWASLTRKATPENVTLYKQRYDRFIKDPAWQVITSAAQNQTASDLLGQRGQKDNGQHSPFAAALLEALKEKPKDFFSNNIITATKLYSYLRDEVEPQSEERYKQQTPEIWHLKKHGKGEYIFLLPGFDPDKLENAPALNAENNPYRGLESYEEEHSHLFFGRDRQIKKLYEKVYQHTFTVVVGVPGTGKSSLVKAGLIPNWRREQLKYLEEQLKLEVSQDIEEQLVNFKELDKQEKHLIEQLKKANTSQKLIDWQKKLKIASSQNLGDLSELIKALSETEKSIENIKQEQNIIKEFDNQIEEAETIQNLAYLQRKLRIKSSDILRTLEVLQEIKNQANLQNVLDLEAKVKEITIEIKNQLKLKLNEKNKKLTNHLKDLQDQSRAQLKDLQKQLETQLDDSKKQWYIKIRIGESPIKALNNSLNQILRFTTSKQTYEQPEENKTTWFNKILNWLFGEPNTSGTSQKQTKKLDDKLVEWKNHSLKWLGDKRLLVIDQFEELITLCQNEEERENFLNWLAQTIEKNSEWLRIVLTVRSDFEPQFQNSVLKQYWTEAKFVDLDITRSELQQAIEKPAIVKAINFELDKEYNYLVDKLLDEVGQIQGTLPLVSFILHQLYYKLSEKNEYESRTLTLEDYQELGGVTEVLTKTLESQYEEFVPPNRLNELFKDICLNFQSLGEHLQNIFPGFYLEELLEQLLTSGTIPVTDETLTSQIFQPKLSVTCLLAGKFHYSVLSLKTFHYSILILPLLSKTLILEDSFQKVEDYFHKFEDSCKKYEEFSNQYEQHKESYQKWDKTIRNVMLRMVAVDSQLARRRVLISELEYPQPEENERVKKVIKAFVDAHLLVQYQNIVEPIHDVLVLKWDRLITWTKDANENVPLSLRQRLTQDTVYWHNNGKDKKYLWNKDYRLVLLEKVSNSDDNWLNKLEDEFVKKSVQQRQIQEEEELSLEIESRSISRQAAIYRQAEREYEHFINSEQLNRELQSSREKTIRNVMLRMVVVDGVELARRRVPESELVYPNPEENERVNQVVEAFVRANLLLKTPQGEKIYVEPNSDLVQAWDRLRIWTQNQKEHLILLRWLTPEAVSWQDNNKEQSFLWSRNRHLDWLEQVVKSDDNWLNQLENEFVNKSIEKKRSDLMKWRILRGSSFILLATLVFGIFSSFGKNSNYPTPSVKVSPVPTLSSTPKLERDGEISSGEEILTSPDQLTWLKQAGVQAIATGNFDKAVKSLKEYLDKQPNDPEALIYLNNAIIGNHKSYTIATSVPISSDVNSALEMLRGVAQAQDEINKAKGINSVPLRVLIADDNNSPNLAKQIAKKFIQDSKVLGVVGHYSSDATLAASEIYNSGKLVAISPVSTTMKLKGFSNYIFSTVPSDAVTARALADYMLNRLGKKKAAVFYSSQSESSQSLKKEFVSAIASTKGQLTNKLVFDLSNSDLDANKSVERAIQEGAEVLVLLPDTKELDDALQVVQANNRQLPLLSGDDVYTPKILEEGKDNAVEMVVAVPWHILTSQNNFPNTSRKLWKADVNWRTAMSYDATVALIEGLKNTPTPPTREGLAQILRSQKFIAKGATGEVKFDAKGEHNQGIQLVKIQANPKSRSKSGYDFDPVP</sequence>
<dbReference type="SUPFAM" id="SSF53474">
    <property type="entry name" value="alpha/beta-Hydrolases"/>
    <property type="match status" value="1"/>
</dbReference>
<dbReference type="InterPro" id="IPR029030">
    <property type="entry name" value="Caspase-like_dom_sf"/>
</dbReference>
<protein>
    <submittedName>
        <fullName evidence="8">Caspase family protein</fullName>
    </submittedName>
</protein>
<feature type="domain" description="Novel STAND NTPase 1" evidence="6">
    <location>
        <begin position="2154"/>
        <end position="2262"/>
    </location>
</feature>
<feature type="domain" description="Novel STAND NTPase 1" evidence="6">
    <location>
        <begin position="1762"/>
        <end position="2041"/>
    </location>
</feature>
<reference evidence="8" key="2">
    <citation type="journal article" date="2022" name="Microbiol. Resour. Announc.">
        <title>Metagenome Sequencing to Explore Phylogenomics of Terrestrial Cyanobacteria.</title>
        <authorList>
            <person name="Ward R.D."/>
            <person name="Stajich J.E."/>
            <person name="Johansen J.R."/>
            <person name="Huntemann M."/>
            <person name="Clum A."/>
            <person name="Foster B."/>
            <person name="Foster B."/>
            <person name="Roux S."/>
            <person name="Palaniappan K."/>
            <person name="Varghese N."/>
            <person name="Mukherjee S."/>
            <person name="Reddy T.B.K."/>
            <person name="Daum C."/>
            <person name="Copeland A."/>
            <person name="Chen I.A."/>
            <person name="Ivanova N.N."/>
            <person name="Kyrpides N.C."/>
            <person name="Shapiro N."/>
            <person name="Eloe-Fadrosh E.A."/>
            <person name="Pietrasiak N."/>
        </authorList>
    </citation>
    <scope>NUCLEOTIDE SEQUENCE</scope>
    <source>
        <strain evidence="8">JT2-VF2</strain>
    </source>
</reference>
<evidence type="ECO:0000259" key="7">
    <source>
        <dbReference type="Pfam" id="PF24096"/>
    </source>
</evidence>
<comment type="similarity">
    <text evidence="1">Belongs to the leucine-binding protein family.</text>
</comment>
<dbReference type="Gene3D" id="3.40.50.1820">
    <property type="entry name" value="alpha/beta hydrolase"/>
    <property type="match status" value="1"/>
</dbReference>
<dbReference type="PANTHER" id="PTHR30483:SF6">
    <property type="entry name" value="PERIPLASMIC BINDING PROTEIN OF ABC TRANSPORTER FOR NATURAL AMINO ACIDS"/>
    <property type="match status" value="1"/>
</dbReference>
<dbReference type="InterPro" id="IPR049052">
    <property type="entry name" value="nSTAND1"/>
</dbReference>
<keyword evidence="3" id="KW-0175">Coiled coil</keyword>
<gene>
    <name evidence="8" type="ORF">KME32_35165</name>
</gene>
<organism evidence="8 9">
    <name type="scientific">Mojavia pulchra JT2-VF2</name>
    <dbReference type="NCBI Taxonomy" id="287848"/>
    <lineage>
        <taxon>Bacteria</taxon>
        <taxon>Bacillati</taxon>
        <taxon>Cyanobacteriota</taxon>
        <taxon>Cyanophyceae</taxon>
        <taxon>Nostocales</taxon>
        <taxon>Nostocaceae</taxon>
    </lineage>
</organism>
<dbReference type="Pfam" id="PF24096">
    <property type="entry name" value="DUF7379"/>
    <property type="match status" value="1"/>
</dbReference>
<evidence type="ECO:0000313" key="9">
    <source>
        <dbReference type="Proteomes" id="UP000715781"/>
    </source>
</evidence>
<dbReference type="Gene3D" id="3.40.50.300">
    <property type="entry name" value="P-loop containing nucleotide triphosphate hydrolases"/>
    <property type="match status" value="1"/>
</dbReference>
<dbReference type="Gene3D" id="3.40.50.1460">
    <property type="match status" value="2"/>
</dbReference>
<feature type="domain" description="Novel STAND NTPase 1" evidence="6">
    <location>
        <begin position="1509"/>
        <end position="1621"/>
    </location>
</feature>
<comment type="caution">
    <text evidence="8">The sequence shown here is derived from an EMBL/GenBank/DDBJ whole genome shotgun (WGS) entry which is preliminary data.</text>
</comment>
<feature type="domain" description="Leucine-binding protein" evidence="5">
    <location>
        <begin position="2620"/>
        <end position="2954"/>
    </location>
</feature>
<dbReference type="Pfam" id="PF13458">
    <property type="entry name" value="Peripla_BP_6"/>
    <property type="match status" value="1"/>
</dbReference>